<evidence type="ECO:0000256" key="1">
    <source>
        <dbReference type="SAM" id="Phobius"/>
    </source>
</evidence>
<protein>
    <submittedName>
        <fullName evidence="2">Uncharacterized protein</fullName>
    </submittedName>
</protein>
<accession>A0A0W8ENJ4</accession>
<keyword evidence="1" id="KW-0812">Transmembrane</keyword>
<feature type="transmembrane region" description="Helical" evidence="1">
    <location>
        <begin position="20"/>
        <end position="39"/>
    </location>
</feature>
<proteinExistence type="predicted"/>
<comment type="caution">
    <text evidence="2">The sequence shown here is derived from an EMBL/GenBank/DDBJ whole genome shotgun (WGS) entry which is preliminary data.</text>
</comment>
<keyword evidence="1" id="KW-1133">Transmembrane helix</keyword>
<feature type="transmembrane region" description="Helical" evidence="1">
    <location>
        <begin position="51"/>
        <end position="74"/>
    </location>
</feature>
<name>A0A0W8ENJ4_9ZZZZ</name>
<evidence type="ECO:0000313" key="2">
    <source>
        <dbReference type="EMBL" id="KUG10002.1"/>
    </source>
</evidence>
<sequence length="109" mass="11980">MFKPMVGLEDEGASAERPGYHLFTVRAPIFSFFLFPHSWKIPVRPSRISAGIILLVFLFGAGGEIGEFVTNFIVSSSYHGRITDPVLDGVVNTTGSHIALLMHSVPYSR</sequence>
<keyword evidence="1" id="KW-0472">Membrane</keyword>
<reference evidence="2" key="1">
    <citation type="journal article" date="2015" name="Proc. Natl. Acad. Sci. U.S.A.">
        <title>Networks of energetic and metabolic interactions define dynamics in microbial communities.</title>
        <authorList>
            <person name="Embree M."/>
            <person name="Liu J.K."/>
            <person name="Al-Bassam M.M."/>
            <person name="Zengler K."/>
        </authorList>
    </citation>
    <scope>NUCLEOTIDE SEQUENCE</scope>
</reference>
<dbReference type="EMBL" id="LNQE01001748">
    <property type="protein sequence ID" value="KUG10002.1"/>
    <property type="molecule type" value="Genomic_DNA"/>
</dbReference>
<dbReference type="AlphaFoldDB" id="A0A0W8ENJ4"/>
<gene>
    <name evidence="2" type="ORF">ASZ90_016597</name>
</gene>
<organism evidence="2">
    <name type="scientific">hydrocarbon metagenome</name>
    <dbReference type="NCBI Taxonomy" id="938273"/>
    <lineage>
        <taxon>unclassified sequences</taxon>
        <taxon>metagenomes</taxon>
        <taxon>ecological metagenomes</taxon>
    </lineage>
</organism>